<dbReference type="EMBL" id="CP035532">
    <property type="protein sequence ID" value="QBA20943.1"/>
    <property type="molecule type" value="Genomic_DNA"/>
</dbReference>
<protein>
    <submittedName>
        <fullName evidence="5">Restriction endonuclease subunit S</fullName>
    </submittedName>
</protein>
<name>A0A411DKP9_CHRID</name>
<evidence type="ECO:0000256" key="3">
    <source>
        <dbReference type="ARBA" id="ARBA00023125"/>
    </source>
</evidence>
<dbReference type="PANTHER" id="PTHR30408:SF13">
    <property type="entry name" value="TYPE I RESTRICTION ENZYME HINDI SPECIFICITY SUBUNIT"/>
    <property type="match status" value="1"/>
</dbReference>
<evidence type="ECO:0000259" key="4">
    <source>
        <dbReference type="Pfam" id="PF01420"/>
    </source>
</evidence>
<evidence type="ECO:0000256" key="2">
    <source>
        <dbReference type="ARBA" id="ARBA00022747"/>
    </source>
</evidence>
<proteinExistence type="inferred from homology"/>
<dbReference type="Gene3D" id="3.90.220.20">
    <property type="entry name" value="DNA methylase specificity domains"/>
    <property type="match status" value="2"/>
</dbReference>
<feature type="domain" description="Type I restriction modification DNA specificity" evidence="4">
    <location>
        <begin position="24"/>
        <end position="185"/>
    </location>
</feature>
<keyword evidence="3" id="KW-0238">DNA-binding</keyword>
<dbReference type="InterPro" id="IPR000055">
    <property type="entry name" value="Restrct_endonuc_typeI_TRD"/>
</dbReference>
<keyword evidence="5" id="KW-0255">Endonuclease</keyword>
<organism evidence="5">
    <name type="scientific">Chryseobacterium indologenes</name>
    <name type="common">Flavobacterium indologenes</name>
    <dbReference type="NCBI Taxonomy" id="253"/>
    <lineage>
        <taxon>Bacteria</taxon>
        <taxon>Pseudomonadati</taxon>
        <taxon>Bacteroidota</taxon>
        <taxon>Flavobacteriia</taxon>
        <taxon>Flavobacteriales</taxon>
        <taxon>Weeksellaceae</taxon>
        <taxon>Chryseobacterium group</taxon>
        <taxon>Chryseobacterium</taxon>
    </lineage>
</organism>
<dbReference type="GO" id="GO:0004519">
    <property type="term" value="F:endonuclease activity"/>
    <property type="evidence" value="ECO:0007669"/>
    <property type="project" value="UniProtKB-KW"/>
</dbReference>
<dbReference type="AlphaFoldDB" id="A0A411DKP9"/>
<accession>A0A411DKP9</accession>
<evidence type="ECO:0000256" key="1">
    <source>
        <dbReference type="ARBA" id="ARBA00010923"/>
    </source>
</evidence>
<keyword evidence="5" id="KW-0378">Hydrolase</keyword>
<dbReference type="InterPro" id="IPR052021">
    <property type="entry name" value="Type-I_RS_S_subunit"/>
</dbReference>
<dbReference type="Pfam" id="PF01420">
    <property type="entry name" value="Methylase_S"/>
    <property type="match status" value="2"/>
</dbReference>
<comment type="similarity">
    <text evidence="1">Belongs to the type-I restriction system S methylase family.</text>
</comment>
<sequence>MSKLFHHKFSDLYEMSSGISSKPEQAGHGAPFISFKTVFNNYFLPEELPDLMDTSEVEQSIFSVKEGDIFLTRTSETLDELGMSSVAYRDYPNTTYSGFLKRLRPLKPDETYPKYMAFYLRSKLFRKTMNNNATMTLRASLNEQIFSYLDLLLPSYKEQKNIGDLLFSIYEKIELNNSINIELEKMAKTIYDYWFVQFDFPNEDGKPYKSSGGKMLYNETLQHTIPNNWQIKKLGDFVKSINTGLNPRDHFKLGTGENFYITIKNIEYGRLTINSSCDNIDNEALERIQKRSKLEKGDILFTSIQPVGKTFLLYEQPQNWNINESVFSFKPNLNIVTSEYLFMLLSSEDVKQKCQNSSTGSIHKGIRITPLKEFSFAYPSKTIIKSFTEKISPILEKINHTQQQNQELASLRDWLLPMLMNGQIKIE</sequence>
<feature type="domain" description="Type I restriction modification DNA specificity" evidence="4">
    <location>
        <begin position="226"/>
        <end position="408"/>
    </location>
</feature>
<keyword evidence="2" id="KW-0680">Restriction system</keyword>
<gene>
    <name evidence="5" type="ORF">EU348_06960</name>
</gene>
<dbReference type="PANTHER" id="PTHR30408">
    <property type="entry name" value="TYPE-1 RESTRICTION ENZYME ECOKI SPECIFICITY PROTEIN"/>
    <property type="match status" value="1"/>
</dbReference>
<reference evidence="5" key="1">
    <citation type="submission" date="2019-01" db="EMBL/GenBank/DDBJ databases">
        <title>Whole Genome Sequencing for Putative Detection of Antimicrobial Resistance and Potential Virulence Factors in Chryseobacterium indologenes isolated from Nile Tilapia in Tanzania.</title>
        <authorList>
            <person name="Mwega E."/>
            <person name="Mutoloki S."/>
            <person name="Mugimba K."/>
            <person name="Colquhoun D."/>
            <person name="Mdegela R."/>
            <person name="Evensen O."/>
            <person name="Wasteson Y."/>
        </authorList>
    </citation>
    <scope>NUCLEOTIDE SEQUENCE [LARGE SCALE GENOMIC DNA]</scope>
    <source>
        <strain evidence="5">StR 01</strain>
    </source>
</reference>
<dbReference type="GO" id="GO:0003677">
    <property type="term" value="F:DNA binding"/>
    <property type="evidence" value="ECO:0007669"/>
    <property type="project" value="UniProtKB-KW"/>
</dbReference>
<dbReference type="GO" id="GO:0009307">
    <property type="term" value="P:DNA restriction-modification system"/>
    <property type="evidence" value="ECO:0007669"/>
    <property type="project" value="UniProtKB-KW"/>
</dbReference>
<evidence type="ECO:0000313" key="5">
    <source>
        <dbReference type="EMBL" id="QBA20943.1"/>
    </source>
</evidence>
<dbReference type="REBASE" id="297555">
    <property type="entry name" value="S.CinStR01ORF6955P"/>
</dbReference>
<dbReference type="InterPro" id="IPR044946">
    <property type="entry name" value="Restrct_endonuc_typeI_TRD_sf"/>
</dbReference>
<dbReference type="SUPFAM" id="SSF116734">
    <property type="entry name" value="DNA methylase specificity domain"/>
    <property type="match status" value="2"/>
</dbReference>
<keyword evidence="5" id="KW-0540">Nuclease</keyword>